<evidence type="ECO:0000256" key="14">
    <source>
        <dbReference type="SAM" id="MobiDB-lite"/>
    </source>
</evidence>
<evidence type="ECO:0000256" key="6">
    <source>
        <dbReference type="ARBA" id="ARBA00022729"/>
    </source>
</evidence>
<dbReference type="GO" id="GO:0015891">
    <property type="term" value="P:siderophore transport"/>
    <property type="evidence" value="ECO:0007669"/>
    <property type="project" value="InterPro"/>
</dbReference>
<keyword evidence="8 13" id="KW-0798">TonB box</keyword>
<dbReference type="Pfam" id="PF00593">
    <property type="entry name" value="TonB_dep_Rec_b-barrel"/>
    <property type="match status" value="1"/>
</dbReference>
<dbReference type="EMBL" id="VJWA01000002">
    <property type="protein sequence ID" value="TRW14335.1"/>
    <property type="molecule type" value="Genomic_DNA"/>
</dbReference>
<evidence type="ECO:0000256" key="12">
    <source>
        <dbReference type="PROSITE-ProRule" id="PRU01360"/>
    </source>
</evidence>
<dbReference type="InterPro" id="IPR036942">
    <property type="entry name" value="Beta-barrel_TonB_sf"/>
</dbReference>
<dbReference type="FunFam" id="2.170.130.10:FF:000001">
    <property type="entry name" value="Catecholate siderophore TonB-dependent receptor"/>
    <property type="match status" value="1"/>
</dbReference>
<keyword evidence="4 12" id="KW-1134">Transmembrane beta strand</keyword>
<sequence length="738" mass="79137">MSNIRIPRSLRFPAAALALTIAGGAHAEDDAAAADIVVTGQRPAANPLADPSAPYKVDKTDSAKFTEPVADTPKSITIIPKEVIEDIGAKSFRDVVRTQPGITLGTGEGGNAFGDRIFIRGFDARNDVYIDGLRDPGVTSREIFAVEQIEIVKGPSSTFGGRGTTGGAVSLVSKRAQANNFAIVEATAGTDETKRLTVDANTELSDTVQLRVNGLYHDADVAGRDVTTSERWGVAVSLNADLAPNFDLVFDYYHLTADGIPDWGVPFDSRSQQPFKVDRSNFYGVKARDFLEGRADIGTVRAEWRVSEKFKLTSKLRYGENRNSYIASAPESPNITNADPNLWTVRANPKNRNATSEAWAAVNELVADFSTGGLQHSLVAGTDFSHEVINNRPYAFANSEAEGAIIVPAIIINQNLFNPNPDVAFPLVRALAGTRTETKVITKSVYALDTIDLTPELKISGGLRYDDYRVQVASIAANGAVTNLRNDSDFLNWNAGIVWKPVPAATLYVSASSSSNPSGEQTDGSGITYGGLGAPTAGLDPEKNRSYEAGAKYQAGEGGHLLLTAAVFRTDKTNARVVDPLTGTQLLVGNQRVDGFEFGAQGNLTPQLSFFGGYTYLDAKVRPTTNPVTAGGVFPNIPKHSAALLTTWKVMDRLTIGGQASYNSKRFGGSTIGGTANLPAYWRFDATARAMVSDRVEVQLNVLNLSNKTYYDAIYRSGTPFAYVAPGRSALLSVRVKI</sequence>
<dbReference type="PANTHER" id="PTHR32552:SF83">
    <property type="entry name" value="BLR3904 PROTEIN"/>
    <property type="match status" value="1"/>
</dbReference>
<protein>
    <submittedName>
        <fullName evidence="18">TonB-dependent siderophore receptor</fullName>
    </submittedName>
</protein>
<feature type="signal peptide" evidence="15">
    <location>
        <begin position="1"/>
        <end position="27"/>
    </location>
</feature>
<reference evidence="18 19" key="1">
    <citation type="submission" date="2019-07" db="EMBL/GenBank/DDBJ databases">
        <title>Novel species isolated from glacier.</title>
        <authorList>
            <person name="Liu Q."/>
            <person name="Xin Y.-H."/>
        </authorList>
    </citation>
    <scope>NUCLEOTIDE SEQUENCE [LARGE SCALE GENOMIC DNA]</scope>
    <source>
        <strain evidence="18 19">LB1R16</strain>
    </source>
</reference>
<dbReference type="PROSITE" id="PS52016">
    <property type="entry name" value="TONB_DEPENDENT_REC_3"/>
    <property type="match status" value="1"/>
</dbReference>
<dbReference type="GO" id="GO:0009279">
    <property type="term" value="C:cell outer membrane"/>
    <property type="evidence" value="ECO:0007669"/>
    <property type="project" value="UniProtKB-SubCell"/>
</dbReference>
<evidence type="ECO:0000256" key="2">
    <source>
        <dbReference type="ARBA" id="ARBA00009810"/>
    </source>
</evidence>
<evidence type="ECO:0000256" key="4">
    <source>
        <dbReference type="ARBA" id="ARBA00022452"/>
    </source>
</evidence>
<evidence type="ECO:0000313" key="19">
    <source>
        <dbReference type="Proteomes" id="UP000317894"/>
    </source>
</evidence>
<keyword evidence="11 12" id="KW-0998">Cell outer membrane</keyword>
<feature type="chain" id="PRO_5021820120" evidence="15">
    <location>
        <begin position="28"/>
        <end position="738"/>
    </location>
</feature>
<keyword evidence="3 12" id="KW-0813">Transport</keyword>
<dbReference type="Pfam" id="PF07715">
    <property type="entry name" value="Plug"/>
    <property type="match status" value="1"/>
</dbReference>
<accession>A0A552U7Y6</accession>
<feature type="region of interest" description="Disordered" evidence="14">
    <location>
        <begin position="510"/>
        <end position="541"/>
    </location>
</feature>
<dbReference type="GO" id="GO:0015344">
    <property type="term" value="F:siderophore uptake transmembrane transporter activity"/>
    <property type="evidence" value="ECO:0007669"/>
    <property type="project" value="TreeGrafter"/>
</dbReference>
<dbReference type="Proteomes" id="UP000317894">
    <property type="component" value="Unassembled WGS sequence"/>
</dbReference>
<evidence type="ECO:0000256" key="5">
    <source>
        <dbReference type="ARBA" id="ARBA00022692"/>
    </source>
</evidence>
<keyword evidence="5 12" id="KW-0812">Transmembrane</keyword>
<evidence type="ECO:0000256" key="9">
    <source>
        <dbReference type="ARBA" id="ARBA00023136"/>
    </source>
</evidence>
<keyword evidence="10 18" id="KW-0675">Receptor</keyword>
<feature type="domain" description="TonB-dependent receptor plug" evidence="17">
    <location>
        <begin position="69"/>
        <end position="168"/>
    </location>
</feature>
<evidence type="ECO:0000256" key="1">
    <source>
        <dbReference type="ARBA" id="ARBA00004571"/>
    </source>
</evidence>
<organism evidence="18 19">
    <name type="scientific">Glacieibacterium frigidum</name>
    <dbReference type="NCBI Taxonomy" id="2593303"/>
    <lineage>
        <taxon>Bacteria</taxon>
        <taxon>Pseudomonadati</taxon>
        <taxon>Pseudomonadota</taxon>
        <taxon>Alphaproteobacteria</taxon>
        <taxon>Sphingomonadales</taxon>
        <taxon>Sphingosinicellaceae</taxon>
        <taxon>Glacieibacterium</taxon>
    </lineage>
</organism>
<dbReference type="RefSeq" id="WP_144237540.1">
    <property type="nucleotide sequence ID" value="NZ_VJWA01000002.1"/>
</dbReference>
<dbReference type="InterPro" id="IPR037066">
    <property type="entry name" value="Plug_dom_sf"/>
</dbReference>
<evidence type="ECO:0000256" key="10">
    <source>
        <dbReference type="ARBA" id="ARBA00023170"/>
    </source>
</evidence>
<keyword evidence="9 12" id="KW-0472">Membrane</keyword>
<dbReference type="InterPro" id="IPR012910">
    <property type="entry name" value="Plug_dom"/>
</dbReference>
<dbReference type="OrthoDB" id="9760333at2"/>
<dbReference type="PANTHER" id="PTHR32552">
    <property type="entry name" value="FERRICHROME IRON RECEPTOR-RELATED"/>
    <property type="match status" value="1"/>
</dbReference>
<dbReference type="NCBIfam" id="TIGR01783">
    <property type="entry name" value="TonB-siderophor"/>
    <property type="match status" value="1"/>
</dbReference>
<proteinExistence type="inferred from homology"/>
<keyword evidence="6 15" id="KW-0732">Signal</keyword>
<keyword evidence="7" id="KW-0406">Ion transport</keyword>
<comment type="similarity">
    <text evidence="2 12 13">Belongs to the TonB-dependent receptor family.</text>
</comment>
<gene>
    <name evidence="18" type="ORF">FMM06_11525</name>
</gene>
<dbReference type="InterPro" id="IPR000531">
    <property type="entry name" value="Beta-barrel_TonB"/>
</dbReference>
<evidence type="ECO:0000256" key="7">
    <source>
        <dbReference type="ARBA" id="ARBA00023065"/>
    </source>
</evidence>
<feature type="compositionally biased region" description="Polar residues" evidence="14">
    <location>
        <begin position="510"/>
        <end position="525"/>
    </location>
</feature>
<feature type="domain" description="TonB-dependent receptor-like beta-barrel" evidence="16">
    <location>
        <begin position="250"/>
        <end position="705"/>
    </location>
</feature>
<dbReference type="InterPro" id="IPR010105">
    <property type="entry name" value="TonB_sidphr_rcpt"/>
</dbReference>
<evidence type="ECO:0000256" key="8">
    <source>
        <dbReference type="ARBA" id="ARBA00023077"/>
    </source>
</evidence>
<comment type="caution">
    <text evidence="18">The sequence shown here is derived from an EMBL/GenBank/DDBJ whole genome shotgun (WGS) entry which is preliminary data.</text>
</comment>
<comment type="subcellular location">
    <subcellularLocation>
        <location evidence="1 12">Cell outer membrane</location>
        <topology evidence="1 12">Multi-pass membrane protein</topology>
    </subcellularLocation>
</comment>
<evidence type="ECO:0000256" key="13">
    <source>
        <dbReference type="RuleBase" id="RU003357"/>
    </source>
</evidence>
<evidence type="ECO:0000259" key="16">
    <source>
        <dbReference type="Pfam" id="PF00593"/>
    </source>
</evidence>
<keyword evidence="19" id="KW-1185">Reference proteome</keyword>
<dbReference type="SUPFAM" id="SSF56935">
    <property type="entry name" value="Porins"/>
    <property type="match status" value="1"/>
</dbReference>
<evidence type="ECO:0000256" key="15">
    <source>
        <dbReference type="SAM" id="SignalP"/>
    </source>
</evidence>
<dbReference type="AlphaFoldDB" id="A0A552U7Y6"/>
<evidence type="ECO:0000256" key="3">
    <source>
        <dbReference type="ARBA" id="ARBA00022448"/>
    </source>
</evidence>
<dbReference type="InterPro" id="IPR039426">
    <property type="entry name" value="TonB-dep_rcpt-like"/>
</dbReference>
<dbReference type="Gene3D" id="2.40.170.20">
    <property type="entry name" value="TonB-dependent receptor, beta-barrel domain"/>
    <property type="match status" value="1"/>
</dbReference>
<dbReference type="CDD" id="cd01347">
    <property type="entry name" value="ligand_gated_channel"/>
    <property type="match status" value="1"/>
</dbReference>
<name>A0A552U7Y6_9SPHN</name>
<evidence type="ECO:0000259" key="17">
    <source>
        <dbReference type="Pfam" id="PF07715"/>
    </source>
</evidence>
<dbReference type="GO" id="GO:0038023">
    <property type="term" value="F:signaling receptor activity"/>
    <property type="evidence" value="ECO:0007669"/>
    <property type="project" value="InterPro"/>
</dbReference>
<evidence type="ECO:0000313" key="18">
    <source>
        <dbReference type="EMBL" id="TRW14335.1"/>
    </source>
</evidence>
<evidence type="ECO:0000256" key="11">
    <source>
        <dbReference type="ARBA" id="ARBA00023237"/>
    </source>
</evidence>
<dbReference type="Gene3D" id="2.170.130.10">
    <property type="entry name" value="TonB-dependent receptor, plug domain"/>
    <property type="match status" value="1"/>
</dbReference>